<feature type="compositionally biased region" description="Polar residues" evidence="1">
    <location>
        <begin position="62"/>
        <end position="75"/>
    </location>
</feature>
<dbReference type="PANTHER" id="PTHR15398">
    <property type="entry name" value="BROMODOMAIN-CONTAINING PROTEIN 8"/>
    <property type="match status" value="1"/>
</dbReference>
<evidence type="ECO:0000256" key="1">
    <source>
        <dbReference type="SAM" id="MobiDB-lite"/>
    </source>
</evidence>
<feature type="region of interest" description="Disordered" evidence="1">
    <location>
        <begin position="148"/>
        <end position="188"/>
    </location>
</feature>
<gene>
    <name evidence="2" type="ORF">RJ640_030168</name>
</gene>
<proteinExistence type="predicted"/>
<evidence type="ECO:0000313" key="2">
    <source>
        <dbReference type="EMBL" id="KAK2969859.1"/>
    </source>
</evidence>
<comment type="caution">
    <text evidence="2">The sequence shown here is derived from an EMBL/GenBank/DDBJ whole genome shotgun (WGS) entry which is preliminary data.</text>
</comment>
<feature type="compositionally biased region" description="Basic residues" evidence="1">
    <location>
        <begin position="155"/>
        <end position="166"/>
    </location>
</feature>
<protein>
    <submittedName>
        <fullName evidence="2">Uncharacterized protein</fullName>
    </submittedName>
</protein>
<dbReference type="PANTHER" id="PTHR15398:SF4">
    <property type="entry name" value="BROMODOMAIN-CONTAINING PROTEIN 8 ISOFORM X1"/>
    <property type="match status" value="1"/>
</dbReference>
<name>A0AA88QFY7_9ASTE</name>
<dbReference type="AlphaFoldDB" id="A0AA88QFY7"/>
<dbReference type="EMBL" id="JAVXUO010002773">
    <property type="protein sequence ID" value="KAK2969859.1"/>
    <property type="molecule type" value="Genomic_DNA"/>
</dbReference>
<feature type="region of interest" description="Disordered" evidence="1">
    <location>
        <begin position="59"/>
        <end position="93"/>
    </location>
</feature>
<organism evidence="2 3">
    <name type="scientific">Escallonia rubra</name>
    <dbReference type="NCBI Taxonomy" id="112253"/>
    <lineage>
        <taxon>Eukaryota</taxon>
        <taxon>Viridiplantae</taxon>
        <taxon>Streptophyta</taxon>
        <taxon>Embryophyta</taxon>
        <taxon>Tracheophyta</taxon>
        <taxon>Spermatophyta</taxon>
        <taxon>Magnoliopsida</taxon>
        <taxon>eudicotyledons</taxon>
        <taxon>Gunneridae</taxon>
        <taxon>Pentapetalae</taxon>
        <taxon>asterids</taxon>
        <taxon>campanulids</taxon>
        <taxon>Escalloniales</taxon>
        <taxon>Escalloniaceae</taxon>
        <taxon>Escallonia</taxon>
    </lineage>
</organism>
<accession>A0AA88QFY7</accession>
<dbReference type="GO" id="GO:0035267">
    <property type="term" value="C:NuA4 histone acetyltransferase complex"/>
    <property type="evidence" value="ECO:0007669"/>
    <property type="project" value="TreeGrafter"/>
</dbReference>
<sequence>MALASTSWFEELRKQRVAELKQELERSEDSIGSGTDILRLNSEQSISLESKLESLKAEKGNDNQVCYSSSRTESTVPLPKTEGIGSSDRETPKDGFSAGSFTRDYGTNWLPGCQIPAVASAPEMETPEVADSFEREKVLSIKKVAETSSEQGGMLRKRRGKRKRKDCAREAKEGSIGESDNLGSTNVVSASHGMETSTSDYCGQTVRSFKIEGSNKDLFSGGSGNLVSIFGSVAESKHAFVFRHRLDSQVM</sequence>
<keyword evidence="3" id="KW-1185">Reference proteome</keyword>
<dbReference type="Proteomes" id="UP001187471">
    <property type="component" value="Unassembled WGS sequence"/>
</dbReference>
<evidence type="ECO:0000313" key="3">
    <source>
        <dbReference type="Proteomes" id="UP001187471"/>
    </source>
</evidence>
<reference evidence="2" key="1">
    <citation type="submission" date="2022-12" db="EMBL/GenBank/DDBJ databases">
        <title>Draft genome assemblies for two species of Escallonia (Escalloniales).</title>
        <authorList>
            <person name="Chanderbali A."/>
            <person name="Dervinis C."/>
            <person name="Anghel I."/>
            <person name="Soltis D."/>
            <person name="Soltis P."/>
            <person name="Zapata F."/>
        </authorList>
    </citation>
    <scope>NUCLEOTIDE SEQUENCE</scope>
    <source>
        <strain evidence="2">UCBG92.1500</strain>
        <tissue evidence="2">Leaf</tissue>
    </source>
</reference>